<protein>
    <submittedName>
        <fullName evidence="1">Uncharacterized protein</fullName>
    </submittedName>
</protein>
<dbReference type="EMBL" id="BTHG01000002">
    <property type="protein sequence ID" value="GMN89305.1"/>
    <property type="molecule type" value="Genomic_DNA"/>
</dbReference>
<evidence type="ECO:0000313" key="2">
    <source>
        <dbReference type="Proteomes" id="UP001628164"/>
    </source>
</evidence>
<sequence length="224" mass="24636">MVQWNQTPSFTVSDTILEARWNAEIVDGAGETLYYDIYLVKPGTFEAVYSSLDQTSSGMTLDLTAIPGFESGTYIVQVVAHGIGATSVTIERSIEQSAPQDIVMPSTVSHTFIYNDAYPLPEGQTMTNVADALNVNKASANGTFGVDQNNNLTIICDDSWIWPVDFDPAWGEVHIYNPGFESIDMAQINWNGTIWVTNAFNSYYTNVNASDSFSFEFDIGCFPA</sequence>
<comment type="caution">
    <text evidence="1">The sequence shown here is derived from an EMBL/GenBank/DDBJ whole genome shotgun (WGS) entry which is preliminary data.</text>
</comment>
<dbReference type="Pfam" id="PF11685">
    <property type="entry name" value="DUF3281"/>
    <property type="match status" value="1"/>
</dbReference>
<reference evidence="1 2" key="1">
    <citation type="journal article" date="2024" name="Dis. Aquat. Organ.">
        <title>Francisella sciaenopsi sp. nov. isolated from diseased red drum Sciaenops ocellatus in Florida, USA.</title>
        <authorList>
            <person name="Kawahara M."/>
            <person name="Cody T.T."/>
            <person name="Yanong R.P.E."/>
            <person name="Henderson E."/>
            <person name="Yazdi Z."/>
            <person name="Soto E."/>
        </authorList>
    </citation>
    <scope>NUCLEOTIDE SEQUENCE [LARGE SCALE GENOMIC DNA]</scope>
    <source>
        <strain evidence="1 2">R22-20-7</strain>
    </source>
</reference>
<name>A0ABQ6PED9_9GAMM</name>
<proteinExistence type="predicted"/>
<dbReference type="RefSeq" id="WP_407877120.1">
    <property type="nucleotide sequence ID" value="NZ_BTHG01000002.1"/>
</dbReference>
<gene>
    <name evidence="1" type="ORF">fsci_07910</name>
</gene>
<evidence type="ECO:0000313" key="1">
    <source>
        <dbReference type="EMBL" id="GMN89305.1"/>
    </source>
</evidence>
<dbReference type="InterPro" id="IPR021699">
    <property type="entry name" value="DUF3281"/>
</dbReference>
<dbReference type="Proteomes" id="UP001628164">
    <property type="component" value="Unassembled WGS sequence"/>
</dbReference>
<keyword evidence="2" id="KW-1185">Reference proteome</keyword>
<organism evidence="1 2">
    <name type="scientific">Francisella sciaenopsi</name>
    <dbReference type="NCBI Taxonomy" id="3055034"/>
    <lineage>
        <taxon>Bacteria</taxon>
        <taxon>Pseudomonadati</taxon>
        <taxon>Pseudomonadota</taxon>
        <taxon>Gammaproteobacteria</taxon>
        <taxon>Thiotrichales</taxon>
        <taxon>Francisellaceae</taxon>
        <taxon>Francisella</taxon>
    </lineage>
</organism>
<accession>A0ABQ6PED9</accession>